<accession>A0A8E2QES3</accession>
<comment type="caution">
    <text evidence="2">The sequence shown here is derived from an EMBL/GenBank/DDBJ whole genome shotgun (WGS) entry which is preliminary data.</text>
</comment>
<keyword evidence="1" id="KW-0812">Transmembrane</keyword>
<protein>
    <recommendedName>
        <fullName evidence="4">Iron uptake protein</fullName>
    </recommendedName>
</protein>
<feature type="transmembrane region" description="Helical" evidence="1">
    <location>
        <begin position="81"/>
        <end position="99"/>
    </location>
</feature>
<dbReference type="EMBL" id="POUK01000002">
    <property type="protein sequence ID" value="PNF77409.1"/>
    <property type="molecule type" value="Genomic_DNA"/>
</dbReference>
<evidence type="ECO:0000313" key="2">
    <source>
        <dbReference type="EMBL" id="PNF77409.1"/>
    </source>
</evidence>
<dbReference type="RefSeq" id="WP_043295187.1">
    <property type="nucleotide sequence ID" value="NZ_CP065721.1"/>
</dbReference>
<evidence type="ECO:0000256" key="1">
    <source>
        <dbReference type="SAM" id="Phobius"/>
    </source>
</evidence>
<keyword evidence="1" id="KW-0472">Membrane</keyword>
<name>A0A8E2QES3_9GAMM</name>
<organism evidence="2 3">
    <name type="scientific">Stutzerimonas degradans</name>
    <dbReference type="NCBI Taxonomy" id="2968968"/>
    <lineage>
        <taxon>Bacteria</taxon>
        <taxon>Pseudomonadati</taxon>
        <taxon>Pseudomonadota</taxon>
        <taxon>Gammaproteobacteria</taxon>
        <taxon>Pseudomonadales</taxon>
        <taxon>Pseudomonadaceae</taxon>
        <taxon>Stutzerimonas</taxon>
    </lineage>
</organism>
<feature type="transmembrane region" description="Helical" evidence="1">
    <location>
        <begin position="53"/>
        <end position="74"/>
    </location>
</feature>
<feature type="transmembrane region" description="Helical" evidence="1">
    <location>
        <begin position="21"/>
        <end position="47"/>
    </location>
</feature>
<keyword evidence="3" id="KW-1185">Reference proteome</keyword>
<evidence type="ECO:0008006" key="4">
    <source>
        <dbReference type="Google" id="ProtNLM"/>
    </source>
</evidence>
<keyword evidence="1" id="KW-1133">Transmembrane helix</keyword>
<dbReference type="Proteomes" id="UP000235881">
    <property type="component" value="Unassembled WGS sequence"/>
</dbReference>
<gene>
    <name evidence="2" type="ORF">CXK95_06895</name>
</gene>
<reference evidence="2 3" key="1">
    <citation type="submission" date="2018-01" db="EMBL/GenBank/DDBJ databases">
        <title>Denitrification phenotypes of diverse strains of Pseudomonas stutzeri.</title>
        <authorList>
            <person name="Milligan D.A."/>
            <person name="Bergaust L."/>
            <person name="Bakken L.R."/>
            <person name="Frostegard A."/>
        </authorList>
    </citation>
    <scope>NUCLEOTIDE SEQUENCE [LARGE SCALE GENOMIC DNA]</scope>
    <source>
        <strain evidence="2 3">DSM 50238</strain>
    </source>
</reference>
<proteinExistence type="predicted"/>
<dbReference type="AlphaFoldDB" id="A0A8E2QES3"/>
<sequence>MNTTRQAGTGGHPRARLLLRLCAALGGGYLCTVALAAAAALLATLLGMPRSEAVYLGSLLALPLYLALLLWSFCEPRLWRLYALLLGGTGGGLLLQALLNAAPAGGR</sequence>
<evidence type="ECO:0000313" key="3">
    <source>
        <dbReference type="Proteomes" id="UP000235881"/>
    </source>
</evidence>